<dbReference type="Pfam" id="PF00186">
    <property type="entry name" value="DHFR_1"/>
    <property type="match status" value="1"/>
</dbReference>
<comment type="catalytic activity">
    <reaction evidence="7">
        <text>(6S)-5,6,7,8-tetrahydrofolate + NADP(+) = 7,8-dihydrofolate + NADPH + H(+)</text>
        <dbReference type="Rhea" id="RHEA:15009"/>
        <dbReference type="ChEBI" id="CHEBI:15378"/>
        <dbReference type="ChEBI" id="CHEBI:57451"/>
        <dbReference type="ChEBI" id="CHEBI:57453"/>
        <dbReference type="ChEBI" id="CHEBI:57783"/>
        <dbReference type="ChEBI" id="CHEBI:58349"/>
        <dbReference type="EC" id="1.5.1.3"/>
    </reaction>
</comment>
<dbReference type="EMBL" id="JBHUFF010000020">
    <property type="protein sequence ID" value="MFD1800368.1"/>
    <property type="molecule type" value="Genomic_DNA"/>
</dbReference>
<dbReference type="PIRSF" id="PIRSF000194">
    <property type="entry name" value="DHFR"/>
    <property type="match status" value="1"/>
</dbReference>
<comment type="pathway">
    <text evidence="1 7">Cofactor biosynthesis; tetrahydrofolate biosynthesis; 5,6,7,8-tetrahydrofolate from 7,8-dihydrofolate: step 1/1.</text>
</comment>
<dbReference type="PROSITE" id="PS51330">
    <property type="entry name" value="DHFR_2"/>
    <property type="match status" value="1"/>
</dbReference>
<dbReference type="PANTHER" id="PTHR48069:SF3">
    <property type="entry name" value="DIHYDROFOLATE REDUCTASE"/>
    <property type="match status" value="1"/>
</dbReference>
<organism evidence="10 11">
    <name type="scientific">Carnobacterium antarcticum</name>
    <dbReference type="NCBI Taxonomy" id="2126436"/>
    <lineage>
        <taxon>Bacteria</taxon>
        <taxon>Bacillati</taxon>
        <taxon>Bacillota</taxon>
        <taxon>Bacilli</taxon>
        <taxon>Lactobacillales</taxon>
        <taxon>Carnobacteriaceae</taxon>
        <taxon>Carnobacterium</taxon>
    </lineage>
</organism>
<dbReference type="Proteomes" id="UP001597285">
    <property type="component" value="Unassembled WGS sequence"/>
</dbReference>
<keyword evidence="6 7" id="KW-0560">Oxidoreductase</keyword>
<dbReference type="SUPFAM" id="SSF53597">
    <property type="entry name" value="Dihydrofolate reductase-like"/>
    <property type="match status" value="1"/>
</dbReference>
<dbReference type="InterPro" id="IPR017925">
    <property type="entry name" value="DHFR_CS"/>
</dbReference>
<keyword evidence="4 7" id="KW-0554">One-carbon metabolism</keyword>
<dbReference type="InterPro" id="IPR012259">
    <property type="entry name" value="DHFR"/>
</dbReference>
<keyword evidence="11" id="KW-1185">Reference proteome</keyword>
<dbReference type="InterPro" id="IPR024072">
    <property type="entry name" value="DHFR-like_dom_sf"/>
</dbReference>
<evidence type="ECO:0000256" key="3">
    <source>
        <dbReference type="ARBA" id="ARBA00012856"/>
    </source>
</evidence>
<evidence type="ECO:0000256" key="4">
    <source>
        <dbReference type="ARBA" id="ARBA00022563"/>
    </source>
</evidence>
<evidence type="ECO:0000256" key="6">
    <source>
        <dbReference type="ARBA" id="ARBA00023002"/>
    </source>
</evidence>
<evidence type="ECO:0000313" key="11">
    <source>
        <dbReference type="Proteomes" id="UP001597285"/>
    </source>
</evidence>
<dbReference type="PROSITE" id="PS00075">
    <property type="entry name" value="DHFR_1"/>
    <property type="match status" value="1"/>
</dbReference>
<evidence type="ECO:0000259" key="9">
    <source>
        <dbReference type="PROSITE" id="PS51330"/>
    </source>
</evidence>
<evidence type="ECO:0000313" key="10">
    <source>
        <dbReference type="EMBL" id="MFD1800368.1"/>
    </source>
</evidence>
<dbReference type="PRINTS" id="PR00070">
    <property type="entry name" value="DHFR"/>
</dbReference>
<name>A0ABW4NQH0_9LACT</name>
<comment type="similarity">
    <text evidence="2 7 8">Belongs to the dihydrofolate reductase family.</text>
</comment>
<evidence type="ECO:0000256" key="2">
    <source>
        <dbReference type="ARBA" id="ARBA00009539"/>
    </source>
</evidence>
<accession>A0ABW4NQH0</accession>
<feature type="domain" description="DHFR" evidence="9">
    <location>
        <begin position="1"/>
        <end position="161"/>
    </location>
</feature>
<dbReference type="PANTHER" id="PTHR48069">
    <property type="entry name" value="DIHYDROFOLATE REDUCTASE"/>
    <property type="match status" value="1"/>
</dbReference>
<keyword evidence="5 7" id="KW-0521">NADP</keyword>
<gene>
    <name evidence="10" type="ORF">ACFSBK_10970</name>
</gene>
<evidence type="ECO:0000256" key="1">
    <source>
        <dbReference type="ARBA" id="ARBA00004903"/>
    </source>
</evidence>
<dbReference type="RefSeq" id="WP_058918623.1">
    <property type="nucleotide sequence ID" value="NZ_JBHSQC010000008.1"/>
</dbReference>
<dbReference type="EC" id="1.5.1.3" evidence="3 7"/>
<sequence>MIAFLWAQDRNGVIGNKGTLPWYLPNDLKYFKEMTQGNAVVMGRKTFEGMNKRPLPNRINIVMTNDKEYQAEGVLIMHSRQEVLDFAKDYENDLFITGGSGVFKEFMGDADLLHRTMIDGEFEGDTFIPEIDWTQWKLVNVEQGITDDRNKYPHQFETYTRN</sequence>
<proteinExistence type="inferred from homology"/>
<dbReference type="CDD" id="cd00209">
    <property type="entry name" value="DHFR"/>
    <property type="match status" value="1"/>
</dbReference>
<dbReference type="GO" id="GO:0004146">
    <property type="term" value="F:dihydrofolate reductase activity"/>
    <property type="evidence" value="ECO:0007669"/>
    <property type="project" value="UniProtKB-EC"/>
</dbReference>
<evidence type="ECO:0000256" key="7">
    <source>
        <dbReference type="PIRNR" id="PIRNR000194"/>
    </source>
</evidence>
<evidence type="ECO:0000256" key="8">
    <source>
        <dbReference type="RuleBase" id="RU004474"/>
    </source>
</evidence>
<evidence type="ECO:0000256" key="5">
    <source>
        <dbReference type="ARBA" id="ARBA00022857"/>
    </source>
</evidence>
<comment type="function">
    <text evidence="7">Key enzyme in folate metabolism. Catalyzes an essential reaction for de novo glycine and purine synthesis, and for DNA precursor synthesis.</text>
</comment>
<dbReference type="InterPro" id="IPR001796">
    <property type="entry name" value="DHFR_dom"/>
</dbReference>
<comment type="caution">
    <text evidence="10">The sequence shown here is derived from an EMBL/GenBank/DDBJ whole genome shotgun (WGS) entry which is preliminary data.</text>
</comment>
<protein>
    <recommendedName>
        <fullName evidence="3 7">Dihydrofolate reductase</fullName>
        <ecNumber evidence="3 7">1.5.1.3</ecNumber>
    </recommendedName>
</protein>
<dbReference type="Gene3D" id="3.40.430.10">
    <property type="entry name" value="Dihydrofolate Reductase, subunit A"/>
    <property type="match status" value="1"/>
</dbReference>
<reference evidence="11" key="1">
    <citation type="journal article" date="2019" name="Int. J. Syst. Evol. Microbiol.">
        <title>The Global Catalogue of Microorganisms (GCM) 10K type strain sequencing project: providing services to taxonomists for standard genome sequencing and annotation.</title>
        <authorList>
            <consortium name="The Broad Institute Genomics Platform"/>
            <consortium name="The Broad Institute Genome Sequencing Center for Infectious Disease"/>
            <person name="Wu L."/>
            <person name="Ma J."/>
        </authorList>
    </citation>
    <scope>NUCLEOTIDE SEQUENCE [LARGE SCALE GENOMIC DNA]</scope>
    <source>
        <strain evidence="11">KCTC 42143</strain>
    </source>
</reference>